<dbReference type="SUPFAM" id="SSF55821">
    <property type="entry name" value="YrdC/RibB"/>
    <property type="match status" value="1"/>
</dbReference>
<evidence type="ECO:0000259" key="15">
    <source>
        <dbReference type="Pfam" id="PF00925"/>
    </source>
</evidence>
<keyword evidence="12 14" id="KW-0464">Manganese</keyword>
<dbReference type="GO" id="GO:0000287">
    <property type="term" value="F:magnesium ion binding"/>
    <property type="evidence" value="ECO:0007669"/>
    <property type="project" value="UniProtKB-UniRule"/>
</dbReference>
<comment type="similarity">
    <text evidence="5">In the N-terminal section; belongs to the DHBP synthase family.</text>
</comment>
<evidence type="ECO:0000256" key="6">
    <source>
        <dbReference type="ARBA" id="ARBA00008976"/>
    </source>
</evidence>
<comment type="function">
    <text evidence="3 14">Catalyzes the conversion of D-ribulose 5-phosphate to formate and 3,4-dihydroxy-2-butanone 4-phosphate.</text>
</comment>
<comment type="similarity">
    <text evidence="6">In the C-terminal section; belongs to the GTP cyclohydrolase II family.</text>
</comment>
<evidence type="ECO:0000256" key="9">
    <source>
        <dbReference type="ARBA" id="ARBA00022619"/>
    </source>
</evidence>
<proteinExistence type="inferred from homology"/>
<keyword evidence="10 14" id="KW-0479">Metal-binding</keyword>
<comment type="catalytic activity">
    <reaction evidence="1 14">
        <text>D-ribulose 5-phosphate = (2S)-2-hydroxy-3-oxobutyl phosphate + formate + H(+)</text>
        <dbReference type="Rhea" id="RHEA:18457"/>
        <dbReference type="ChEBI" id="CHEBI:15378"/>
        <dbReference type="ChEBI" id="CHEBI:15740"/>
        <dbReference type="ChEBI" id="CHEBI:58121"/>
        <dbReference type="ChEBI" id="CHEBI:58830"/>
        <dbReference type="EC" id="4.1.99.12"/>
    </reaction>
</comment>
<name>A0A7V7FZ29_9GAMM</name>
<dbReference type="SUPFAM" id="SSF142695">
    <property type="entry name" value="RibA-like"/>
    <property type="match status" value="1"/>
</dbReference>
<comment type="subunit">
    <text evidence="14">Homodimer.</text>
</comment>
<evidence type="ECO:0000256" key="3">
    <source>
        <dbReference type="ARBA" id="ARBA00002284"/>
    </source>
</evidence>
<comment type="pathway">
    <text evidence="4 14">Cofactor biosynthesis; riboflavin biosynthesis; 2-hydroxy-3-oxobutyl phosphate from D-ribulose 5-phosphate: step 1/1.</text>
</comment>
<evidence type="ECO:0000256" key="8">
    <source>
        <dbReference type="ARBA" id="ARBA00018836"/>
    </source>
</evidence>
<dbReference type="GO" id="GO:0030145">
    <property type="term" value="F:manganese ion binding"/>
    <property type="evidence" value="ECO:0007669"/>
    <property type="project" value="UniProtKB-UniRule"/>
</dbReference>
<evidence type="ECO:0000256" key="1">
    <source>
        <dbReference type="ARBA" id="ARBA00000141"/>
    </source>
</evidence>
<dbReference type="PANTHER" id="PTHR21327:SF34">
    <property type="entry name" value="3,4-DIHYDROXY-2-BUTANONE 4-PHOSPHATE SYNTHASE"/>
    <property type="match status" value="1"/>
</dbReference>
<evidence type="ECO:0000256" key="13">
    <source>
        <dbReference type="ARBA" id="ARBA00023239"/>
    </source>
</evidence>
<dbReference type="AlphaFoldDB" id="A0A7V7FZ29"/>
<dbReference type="Gene3D" id="3.40.50.10990">
    <property type="entry name" value="GTP cyclohydrolase II"/>
    <property type="match status" value="1"/>
</dbReference>
<feature type="binding site" evidence="14">
    <location>
        <position position="143"/>
    </location>
    <ligand>
        <name>Mg(2+)</name>
        <dbReference type="ChEBI" id="CHEBI:18420"/>
        <label>2</label>
    </ligand>
</feature>
<evidence type="ECO:0000256" key="14">
    <source>
        <dbReference type="HAMAP-Rule" id="MF_00180"/>
    </source>
</evidence>
<sequence>MAFDRVEDIVEDIRQGRMVILLDDEDRENEGDLVMAAGHVTPDAINFMATHARGLICLTLSGARCDQLGLWPMVENNGSGFATAFTVSIEAREGVTTGISAADRAATVKAAVAPNAQPRDLVQPGHVFPLRAHDGGVLSRAGHTEAGCDLARLAGLEPAAVIVEIMNDDGSMARRPELESFARRHELRIGTIADLIQYRLATEKTVLPTGQEPLQTVHGEFTLHTYEDTISGEAHLALTMGEMEAGMPTLVRVHVMDPLRDLVGAEYQGPRAWSLWSSLEAVAAEHHGVVVILASHESSQSLLTRATRLNKPRNDSSSPRHYSSTGTGSQILADLGVGKLRLMGAPLNYKGLAGFELEVVEIVSPP</sequence>
<dbReference type="PIRSF" id="PIRSF001259">
    <property type="entry name" value="RibA"/>
    <property type="match status" value="1"/>
</dbReference>
<reference evidence="16 17" key="1">
    <citation type="submission" date="2019-08" db="EMBL/GenBank/DDBJ databases">
        <title>Bioinformatics analysis of the strain L3 and L5.</title>
        <authorList>
            <person name="Li X."/>
        </authorList>
    </citation>
    <scope>NUCLEOTIDE SEQUENCE [LARGE SCALE GENOMIC DNA]</scope>
    <source>
        <strain evidence="16 17">L5</strain>
    </source>
</reference>
<feature type="site" description="Essential for catalytic activity" evidence="14">
    <location>
        <position position="164"/>
    </location>
</feature>
<feature type="domain" description="GTP cyclohydrolase II" evidence="15">
    <location>
        <begin position="212"/>
        <end position="363"/>
    </location>
</feature>
<comment type="cofactor">
    <cofactor evidence="2">
        <name>Mn(2+)</name>
        <dbReference type="ChEBI" id="CHEBI:29035"/>
    </cofactor>
</comment>
<comment type="caution">
    <text evidence="16">The sequence shown here is derived from an EMBL/GenBank/DDBJ whole genome shotgun (WGS) entry which is preliminary data.</text>
</comment>
<dbReference type="InterPro" id="IPR036144">
    <property type="entry name" value="RibA-like_sf"/>
</dbReference>
<accession>A0A7V7FZ29</accession>
<dbReference type="Gene3D" id="3.90.870.10">
    <property type="entry name" value="DHBP synthase"/>
    <property type="match status" value="1"/>
</dbReference>
<keyword evidence="9 14" id="KW-0686">Riboflavin biosynthesis</keyword>
<evidence type="ECO:0000256" key="5">
    <source>
        <dbReference type="ARBA" id="ARBA00005520"/>
    </source>
</evidence>
<dbReference type="Proteomes" id="UP000486760">
    <property type="component" value="Unassembled WGS sequence"/>
</dbReference>
<comment type="similarity">
    <text evidence="14">Belongs to the DHBP synthase family.</text>
</comment>
<keyword evidence="13 14" id="KW-0456">Lyase</keyword>
<keyword evidence="11 14" id="KW-0460">Magnesium</keyword>
<evidence type="ECO:0000313" key="17">
    <source>
        <dbReference type="Proteomes" id="UP000486760"/>
    </source>
</evidence>
<dbReference type="UniPathway" id="UPA00275">
    <property type="reaction ID" value="UER00399"/>
</dbReference>
<dbReference type="GO" id="GO:0008686">
    <property type="term" value="F:3,4-dihydroxy-2-butanone-4-phosphate synthase activity"/>
    <property type="evidence" value="ECO:0007669"/>
    <property type="project" value="UniProtKB-UniRule"/>
</dbReference>
<feature type="binding site" evidence="14">
    <location>
        <position position="32"/>
    </location>
    <ligand>
        <name>D-ribulose 5-phosphate</name>
        <dbReference type="ChEBI" id="CHEBI:58121"/>
    </ligand>
</feature>
<dbReference type="PANTHER" id="PTHR21327">
    <property type="entry name" value="GTP CYCLOHYDROLASE II-RELATED"/>
    <property type="match status" value="1"/>
</dbReference>
<keyword evidence="17" id="KW-1185">Reference proteome</keyword>
<dbReference type="GO" id="GO:0009231">
    <property type="term" value="P:riboflavin biosynthetic process"/>
    <property type="evidence" value="ECO:0007669"/>
    <property type="project" value="UniProtKB-UniRule"/>
</dbReference>
<feature type="binding site" evidence="14">
    <location>
        <begin position="27"/>
        <end position="28"/>
    </location>
    <ligand>
        <name>D-ribulose 5-phosphate</name>
        <dbReference type="ChEBI" id="CHEBI:58121"/>
    </ligand>
</feature>
<evidence type="ECO:0000256" key="11">
    <source>
        <dbReference type="ARBA" id="ARBA00022842"/>
    </source>
</evidence>
<protein>
    <recommendedName>
        <fullName evidence="8 14">3,4-dihydroxy-2-butanone 4-phosphate synthase</fullName>
        <shortName evidence="14">DHBP synthase</shortName>
        <ecNumber evidence="7 14">4.1.99.12</ecNumber>
    </recommendedName>
</protein>
<dbReference type="InterPro" id="IPR017945">
    <property type="entry name" value="DHBP_synth_RibB-like_a/b_dom"/>
</dbReference>
<dbReference type="GO" id="GO:0005829">
    <property type="term" value="C:cytosol"/>
    <property type="evidence" value="ECO:0007669"/>
    <property type="project" value="TreeGrafter"/>
</dbReference>
<dbReference type="InterPro" id="IPR000422">
    <property type="entry name" value="DHBP_synthase_RibB"/>
</dbReference>
<feature type="site" description="Essential for catalytic activity" evidence="14">
    <location>
        <position position="126"/>
    </location>
</feature>
<dbReference type="EMBL" id="VTPY01000004">
    <property type="protein sequence ID" value="KAA0011913.1"/>
    <property type="molecule type" value="Genomic_DNA"/>
</dbReference>
<dbReference type="RefSeq" id="WP_149328474.1">
    <property type="nucleotide sequence ID" value="NZ_VTPY01000004.1"/>
</dbReference>
<dbReference type="Pfam" id="PF00925">
    <property type="entry name" value="GTP_cyclohydro2"/>
    <property type="match status" value="1"/>
</dbReference>
<evidence type="ECO:0000256" key="12">
    <source>
        <dbReference type="ARBA" id="ARBA00023211"/>
    </source>
</evidence>
<dbReference type="HAMAP" id="MF_00180">
    <property type="entry name" value="RibB"/>
    <property type="match status" value="1"/>
</dbReference>
<dbReference type="FunFam" id="3.90.870.10:FF:000001">
    <property type="entry name" value="Riboflavin biosynthesis protein RibBA"/>
    <property type="match status" value="1"/>
</dbReference>
<organism evidence="16 17">
    <name type="scientific">Billgrantia pellis</name>
    <dbReference type="NCBI Taxonomy" id="2606936"/>
    <lineage>
        <taxon>Bacteria</taxon>
        <taxon>Pseudomonadati</taxon>
        <taxon>Pseudomonadota</taxon>
        <taxon>Gammaproteobacteria</taxon>
        <taxon>Oceanospirillales</taxon>
        <taxon>Halomonadaceae</taxon>
        <taxon>Billgrantia</taxon>
    </lineage>
</organism>
<feature type="binding site" evidence="14">
    <location>
        <position position="28"/>
    </location>
    <ligand>
        <name>Mg(2+)</name>
        <dbReference type="ChEBI" id="CHEBI:18420"/>
        <label>1</label>
    </ligand>
</feature>
<dbReference type="NCBIfam" id="TIGR00506">
    <property type="entry name" value="ribB"/>
    <property type="match status" value="1"/>
</dbReference>
<evidence type="ECO:0000256" key="2">
    <source>
        <dbReference type="ARBA" id="ARBA00001936"/>
    </source>
</evidence>
<dbReference type="GO" id="GO:0003935">
    <property type="term" value="F:GTP cyclohydrolase II activity"/>
    <property type="evidence" value="ECO:0007669"/>
    <property type="project" value="TreeGrafter"/>
</dbReference>
<feature type="binding site" evidence="14">
    <location>
        <position position="28"/>
    </location>
    <ligand>
        <name>Mg(2+)</name>
        <dbReference type="ChEBI" id="CHEBI:18420"/>
        <label>2</label>
    </ligand>
</feature>
<gene>
    <name evidence="14 16" type="primary">ribB</name>
    <name evidence="16" type="ORF">F0A17_11470</name>
</gene>
<feature type="binding site" evidence="14">
    <location>
        <begin position="140"/>
        <end position="144"/>
    </location>
    <ligand>
        <name>D-ribulose 5-phosphate</name>
        <dbReference type="ChEBI" id="CHEBI:58121"/>
    </ligand>
</feature>
<comment type="cofactor">
    <cofactor evidence="14">
        <name>Mg(2+)</name>
        <dbReference type="ChEBI" id="CHEBI:18420"/>
    </cofactor>
    <cofactor evidence="14">
        <name>Mn(2+)</name>
        <dbReference type="ChEBI" id="CHEBI:29035"/>
    </cofactor>
    <text evidence="14">Binds 2 divalent metal cations per subunit. Magnesium or manganese.</text>
</comment>
<evidence type="ECO:0000256" key="10">
    <source>
        <dbReference type="ARBA" id="ARBA00022723"/>
    </source>
</evidence>
<evidence type="ECO:0000313" key="16">
    <source>
        <dbReference type="EMBL" id="KAA0011913.1"/>
    </source>
</evidence>
<evidence type="ECO:0000256" key="7">
    <source>
        <dbReference type="ARBA" id="ARBA00012153"/>
    </source>
</evidence>
<evidence type="ECO:0000256" key="4">
    <source>
        <dbReference type="ARBA" id="ARBA00004904"/>
    </source>
</evidence>
<dbReference type="EC" id="4.1.99.12" evidence="7 14"/>
<dbReference type="Pfam" id="PF00926">
    <property type="entry name" value="DHBP_synthase"/>
    <property type="match status" value="1"/>
</dbReference>
<dbReference type="NCBIfam" id="NF010626">
    <property type="entry name" value="PRK14019.1"/>
    <property type="match status" value="1"/>
</dbReference>
<dbReference type="InterPro" id="IPR032677">
    <property type="entry name" value="GTP_cyclohydro_II"/>
</dbReference>